<comment type="caution">
    <text evidence="9">The sequence shown here is derived from an EMBL/GenBank/DDBJ whole genome shotgun (WGS) entry which is preliminary data.</text>
</comment>
<dbReference type="InterPro" id="IPR019373">
    <property type="entry name" value="Ribosomal_mL51"/>
</dbReference>
<evidence type="ECO:0000256" key="7">
    <source>
        <dbReference type="ARBA" id="ARBA00035182"/>
    </source>
</evidence>
<evidence type="ECO:0000256" key="3">
    <source>
        <dbReference type="ARBA" id="ARBA00022946"/>
    </source>
</evidence>
<evidence type="ECO:0000256" key="1">
    <source>
        <dbReference type="ARBA" id="ARBA00004173"/>
    </source>
</evidence>
<name>A0ABP1RZW6_9HEXA</name>
<protein>
    <recommendedName>
        <fullName evidence="7">Large ribosomal subunit protein mL51</fullName>
    </recommendedName>
    <alternativeName>
        <fullName evidence="8">39S ribosomal protein L51, mitochondrial</fullName>
    </alternativeName>
</protein>
<evidence type="ECO:0000256" key="2">
    <source>
        <dbReference type="ARBA" id="ARBA00010972"/>
    </source>
</evidence>
<keyword evidence="4" id="KW-0689">Ribosomal protein</keyword>
<evidence type="ECO:0000256" key="5">
    <source>
        <dbReference type="ARBA" id="ARBA00023128"/>
    </source>
</evidence>
<evidence type="ECO:0000256" key="4">
    <source>
        <dbReference type="ARBA" id="ARBA00022980"/>
    </source>
</evidence>
<dbReference type="EMBL" id="CAXLJM020000131">
    <property type="protein sequence ID" value="CAL8139846.1"/>
    <property type="molecule type" value="Genomic_DNA"/>
</dbReference>
<sequence>MFSMSQISTCGSSLLNTFKLSAGALSAAFTTTPVRFRYHEDKPKILQRRWGYEDKVALRGLLPRIKTSKTLPRPAYVPNNSWSEKKALFGQNDYIDILGDNENIMPIKFAYGVPSWLRGFQGGEYQTLLRKRAYFGRLPSPSNDLNYNAFFVKKRLKFLYKKINRKTKHFMDHKVMQR</sequence>
<keyword evidence="3" id="KW-0809">Transit peptide</keyword>
<evidence type="ECO:0000256" key="6">
    <source>
        <dbReference type="ARBA" id="ARBA00023274"/>
    </source>
</evidence>
<accession>A0ABP1RZW6</accession>
<dbReference type="PANTHER" id="PTHR13409:SF0">
    <property type="entry name" value="LARGE RIBOSOMAL SUBUNIT PROTEIN ML51"/>
    <property type="match status" value="1"/>
</dbReference>
<proteinExistence type="inferred from homology"/>
<reference evidence="9 10" key="1">
    <citation type="submission" date="2024-08" db="EMBL/GenBank/DDBJ databases">
        <authorList>
            <person name="Cucini C."/>
            <person name="Frati F."/>
        </authorList>
    </citation>
    <scope>NUCLEOTIDE SEQUENCE [LARGE SCALE GENOMIC DNA]</scope>
</reference>
<evidence type="ECO:0000313" key="10">
    <source>
        <dbReference type="Proteomes" id="UP001642540"/>
    </source>
</evidence>
<dbReference type="PANTHER" id="PTHR13409">
    <property type="entry name" value="MITOCHONDRIAL 39S RIBOSOMAL PROTEIN L51"/>
    <property type="match status" value="1"/>
</dbReference>
<evidence type="ECO:0000313" key="9">
    <source>
        <dbReference type="EMBL" id="CAL8139846.1"/>
    </source>
</evidence>
<keyword evidence="10" id="KW-1185">Reference proteome</keyword>
<gene>
    <name evidence="9" type="ORF">ODALV1_LOCUS28023</name>
</gene>
<keyword evidence="5" id="KW-0496">Mitochondrion</keyword>
<dbReference type="Pfam" id="PF10244">
    <property type="entry name" value="MRP-L51"/>
    <property type="match status" value="1"/>
</dbReference>
<keyword evidence="6" id="KW-0687">Ribonucleoprotein</keyword>
<evidence type="ECO:0000256" key="8">
    <source>
        <dbReference type="ARBA" id="ARBA00035419"/>
    </source>
</evidence>
<comment type="subcellular location">
    <subcellularLocation>
        <location evidence="1">Mitochondrion</location>
    </subcellularLocation>
</comment>
<comment type="similarity">
    <text evidence="2">Belongs to the mitochondrion-specific ribosomal protein mL51 family.</text>
</comment>
<organism evidence="9 10">
    <name type="scientific">Orchesella dallaii</name>
    <dbReference type="NCBI Taxonomy" id="48710"/>
    <lineage>
        <taxon>Eukaryota</taxon>
        <taxon>Metazoa</taxon>
        <taxon>Ecdysozoa</taxon>
        <taxon>Arthropoda</taxon>
        <taxon>Hexapoda</taxon>
        <taxon>Collembola</taxon>
        <taxon>Entomobryomorpha</taxon>
        <taxon>Entomobryoidea</taxon>
        <taxon>Orchesellidae</taxon>
        <taxon>Orchesellinae</taxon>
        <taxon>Orchesella</taxon>
    </lineage>
</organism>
<dbReference type="Proteomes" id="UP001642540">
    <property type="component" value="Unassembled WGS sequence"/>
</dbReference>